<dbReference type="GO" id="GO:0098719">
    <property type="term" value="P:sodium ion import across plasma membrane"/>
    <property type="evidence" value="ECO:0007669"/>
    <property type="project" value="TreeGrafter"/>
</dbReference>
<feature type="compositionally biased region" description="Polar residues" evidence="13">
    <location>
        <begin position="661"/>
        <end position="670"/>
    </location>
</feature>
<evidence type="ECO:0000256" key="2">
    <source>
        <dbReference type="ARBA" id="ARBA00022448"/>
    </source>
</evidence>
<evidence type="ECO:0000256" key="14">
    <source>
        <dbReference type="SAM" id="Phobius"/>
    </source>
</evidence>
<feature type="transmembrane region" description="Helical" evidence="14">
    <location>
        <begin position="208"/>
        <end position="229"/>
    </location>
</feature>
<dbReference type="eggNOG" id="KOG1965">
    <property type="taxonomic scope" value="Eukaryota"/>
</dbReference>
<keyword evidence="9" id="KW-0739">Sodium transport</keyword>
<dbReference type="Pfam" id="PF00999">
    <property type="entry name" value="Na_H_Exchanger"/>
    <property type="match status" value="1"/>
</dbReference>
<keyword evidence="3" id="KW-1003">Cell membrane</keyword>
<dbReference type="InterPro" id="IPR018422">
    <property type="entry name" value="Cation/H_exchanger_CPA1"/>
</dbReference>
<dbReference type="Proteomes" id="UP000198341">
    <property type="component" value="Chromosome 15"/>
</dbReference>
<dbReference type="GeneID" id="19011465"/>
<feature type="region of interest" description="Disordered" evidence="13">
    <location>
        <begin position="1038"/>
        <end position="1147"/>
    </location>
</feature>
<dbReference type="EMBL" id="FO082264">
    <property type="protein sequence ID" value="CCO19943.1"/>
    <property type="molecule type" value="Genomic_DNA"/>
</dbReference>
<proteinExistence type="predicted"/>
<keyword evidence="8 14" id="KW-0472">Membrane</keyword>
<organism evidence="16 17">
    <name type="scientific">Bathycoccus prasinos</name>
    <dbReference type="NCBI Taxonomy" id="41875"/>
    <lineage>
        <taxon>Eukaryota</taxon>
        <taxon>Viridiplantae</taxon>
        <taxon>Chlorophyta</taxon>
        <taxon>Mamiellophyceae</taxon>
        <taxon>Mamiellales</taxon>
        <taxon>Bathycoccaceae</taxon>
        <taxon>Bathycoccus</taxon>
    </lineage>
</organism>
<keyword evidence="12" id="KW-0175">Coiled coil</keyword>
<dbReference type="RefSeq" id="XP_007508857.1">
    <property type="nucleotide sequence ID" value="XM_007508795.1"/>
</dbReference>
<dbReference type="GO" id="GO:0051453">
    <property type="term" value="P:regulation of intracellular pH"/>
    <property type="evidence" value="ECO:0007669"/>
    <property type="project" value="TreeGrafter"/>
</dbReference>
<sequence>MGVLNDQFDLSGVGNSLDAFVHINPHLLLAVFLPALIFESSFSMEWHTLSKVLTKILILAGPGVLINMALTATVLHAFPFDWDWNFSMMVGSILAATDPVAVVSILKEVGASKILGHVIEGESLVNDGTAIVVFTLFFEISKGEHKTSLDVFLMFLTQPLGALLVGVVAGQLVIFWLKSIFRDHLVQITLTLFACYLTFMVAESVFHVSGVLACVSMGFYISAKGRVFFVGNIEHTMHHFWEVLTYCANTLVFVLTGFIIASEVMNDELELKFSDAGWGVLLYVFLNLIRFVTISILWIPMKWKTGYQMSRSEGFICVWGGLRGAIGLALGLVVLEEDVAFTARDRGLVLILVSSAVVGTLLLNASTSALMLRLSGLLKAEKSQASALTAARRAIHERAMEHYEQTLGQTGAQYVGAPDFTAVKQLIPALRVVDDPQMDETEMEAVKIIEQDAFMREQNKNLLVQEIRRRFLHGVRSEAWKILEEDLCDAVVCSHIMEAGEFAEDEPPGTSLTDLDHLLRMLEPKAWRKKLSAIMESNQIGKKILQGLRKLGIIEEPWMVVRRRMQALNAFCAVHERTSARFERLLLDSKEKDEEEEDGGEGTRAHHKDVSGGGDEPDSDHYLTQSSIHSLNQLTSNSLTSPAGRRKGGDQRKVGGGANKASATGTNTHRGPSRRRVDAVQQLEAETTGSSSAAVQEHLRIVLKESNEECEKAKELLKKMQHSHNHVARALRSEDLARETLEVVSHEIARLTRTGLLKQGEAAILSSEHAQVLRKLLSQPLRPSKTSPGRILSATPIMDPTVRSGVTSRTLRTRIAREADVIEYSIGDVVVDPSKPLPEEGILLIGNGVLEIRTINDVPGDEPLVIGCKSHRAAWAITAYEEMCRDSRTGTFIHRSGIQAIAKAKMFGFIVPRALAETIFSDEKERECLDSYRRAAVALLAESSLRRAVSAVVSRTSWIEGGLRKFSPHRFAARGKFEKVGGSQESAASSTTTEFRCDDPSKIIVLISGMARVEGVGIVIAPAILDSRCVGIRGGTCGKSSAEQDFGSGTEGGGGGGSNSEYRLGHSMPGVASSSGGMGARKNSLANIFGLGSKQPTPLEPTPDAPKSQLSGLTAASSRSASMELTRTNSMSGGGGEEGSVRDGGGVDEYASRRERISGRDAPISGNAFTGKWTPLGQVKLFVVSCGKLVKMNKSGDDEETKSSPNNNVNNKNKAFMHQRTMEKLKSGSSTLHALFSEVSSSKKPPQHGDQGLSGLAHSASEALQKSDGDGDGDDSEREAPPAHITMGKEENTSDDHPSSSFDKMKDRRKSLGDNPTSRKSHDGTSNSGPGSISMVHSRSVEGIDSAVGQGVSNFSDDEDDAGEDQHPLTQHTTRF</sequence>
<feature type="domain" description="Cation/H+ exchanger transmembrane" evidence="15">
    <location>
        <begin position="23"/>
        <end position="362"/>
    </location>
</feature>
<evidence type="ECO:0000256" key="8">
    <source>
        <dbReference type="ARBA" id="ARBA00023136"/>
    </source>
</evidence>
<feature type="compositionally biased region" description="Basic and acidic residues" evidence="13">
    <location>
        <begin position="601"/>
        <end position="610"/>
    </location>
</feature>
<reference evidence="16 17" key="1">
    <citation type="submission" date="2011-10" db="EMBL/GenBank/DDBJ databases">
        <authorList>
            <person name="Genoscope - CEA"/>
        </authorList>
    </citation>
    <scope>NUCLEOTIDE SEQUENCE [LARGE SCALE GENOMIC DNA]</scope>
    <source>
        <strain evidence="16 17">RCC 1105</strain>
    </source>
</reference>
<evidence type="ECO:0000256" key="9">
    <source>
        <dbReference type="ARBA" id="ARBA00023201"/>
    </source>
</evidence>
<keyword evidence="6" id="KW-0915">Sodium</keyword>
<dbReference type="InterPro" id="IPR006153">
    <property type="entry name" value="Cation/H_exchanger_TM"/>
</dbReference>
<feature type="compositionally biased region" description="Gly residues" evidence="13">
    <location>
        <begin position="1049"/>
        <end position="1058"/>
    </location>
</feature>
<feature type="region of interest" description="Disordered" evidence="13">
    <location>
        <begin position="1262"/>
        <end position="1376"/>
    </location>
</feature>
<evidence type="ECO:0000256" key="1">
    <source>
        <dbReference type="ARBA" id="ARBA00004651"/>
    </source>
</evidence>
<accession>K8FCY5</accession>
<evidence type="ECO:0000256" key="10">
    <source>
        <dbReference type="ARBA" id="ARBA00047524"/>
    </source>
</evidence>
<feature type="compositionally biased region" description="Polar residues" evidence="13">
    <location>
        <begin position="1108"/>
        <end position="1131"/>
    </location>
</feature>
<protein>
    <submittedName>
        <fullName evidence="16">Na+/H+ antiporter</fullName>
    </submittedName>
</protein>
<dbReference type="GO" id="GO:0015385">
    <property type="term" value="F:sodium:proton antiporter activity"/>
    <property type="evidence" value="ECO:0007669"/>
    <property type="project" value="InterPro"/>
</dbReference>
<comment type="catalytic activity">
    <reaction evidence="10">
        <text>Na(+)(in) + H(+)(out) = Na(+)(out) + H(+)(in)</text>
        <dbReference type="Rhea" id="RHEA:29419"/>
        <dbReference type="ChEBI" id="CHEBI:15378"/>
        <dbReference type="ChEBI" id="CHEBI:29101"/>
    </reaction>
</comment>
<evidence type="ECO:0000256" key="7">
    <source>
        <dbReference type="ARBA" id="ARBA00023065"/>
    </source>
</evidence>
<dbReference type="PANTHER" id="PTHR10110:SF86">
    <property type="entry name" value="SODIUM_HYDROGEN EXCHANGER 7"/>
    <property type="match status" value="1"/>
</dbReference>
<dbReference type="OrthoDB" id="441412at2759"/>
<evidence type="ECO:0000256" key="5">
    <source>
        <dbReference type="ARBA" id="ARBA00022989"/>
    </source>
</evidence>
<gene>
    <name evidence="16" type="ordered locus">Bathy15g01680</name>
</gene>
<comment type="catalytic activity">
    <reaction evidence="11">
        <text>K(+)(in) + H(+)(out) = K(+)(out) + H(+)(in)</text>
        <dbReference type="Rhea" id="RHEA:29467"/>
        <dbReference type="ChEBI" id="CHEBI:15378"/>
        <dbReference type="ChEBI" id="CHEBI:29103"/>
    </reaction>
</comment>
<dbReference type="GO" id="GO:0005886">
    <property type="term" value="C:plasma membrane"/>
    <property type="evidence" value="ECO:0007669"/>
    <property type="project" value="UniProtKB-SubCell"/>
</dbReference>
<feature type="compositionally biased region" description="Basic and acidic residues" evidence="13">
    <location>
        <begin position="1287"/>
        <end position="1312"/>
    </location>
</feature>
<feature type="region of interest" description="Disordered" evidence="13">
    <location>
        <begin position="1193"/>
        <end position="1213"/>
    </location>
</feature>
<feature type="compositionally biased region" description="Polar residues" evidence="13">
    <location>
        <begin position="1314"/>
        <end position="1337"/>
    </location>
</feature>
<evidence type="ECO:0000256" key="3">
    <source>
        <dbReference type="ARBA" id="ARBA00022475"/>
    </source>
</evidence>
<keyword evidence="4 14" id="KW-0812">Transmembrane</keyword>
<dbReference type="KEGG" id="bpg:Bathy15g01680"/>
<evidence type="ECO:0000313" key="16">
    <source>
        <dbReference type="EMBL" id="CCO19943.1"/>
    </source>
</evidence>
<comment type="subcellular location">
    <subcellularLocation>
        <location evidence="1">Cell membrane</location>
        <topology evidence="1">Multi-pass membrane protein</topology>
    </subcellularLocation>
</comment>
<keyword evidence="5 14" id="KW-1133">Transmembrane helix</keyword>
<dbReference type="GO" id="GO:0015386">
    <property type="term" value="F:potassium:proton antiporter activity"/>
    <property type="evidence" value="ECO:0007669"/>
    <property type="project" value="TreeGrafter"/>
</dbReference>
<feature type="transmembrane region" description="Helical" evidence="14">
    <location>
        <begin position="184"/>
        <end position="202"/>
    </location>
</feature>
<evidence type="ECO:0000256" key="12">
    <source>
        <dbReference type="SAM" id="Coils"/>
    </source>
</evidence>
<feature type="transmembrane region" description="Helical" evidence="14">
    <location>
        <begin position="280"/>
        <end position="301"/>
    </location>
</feature>
<keyword evidence="2" id="KW-0813">Transport</keyword>
<evidence type="ECO:0000256" key="4">
    <source>
        <dbReference type="ARBA" id="ARBA00022692"/>
    </source>
</evidence>
<feature type="transmembrane region" description="Helical" evidence="14">
    <location>
        <begin position="26"/>
        <end position="44"/>
    </location>
</feature>
<evidence type="ECO:0000256" key="11">
    <source>
        <dbReference type="ARBA" id="ARBA00047912"/>
    </source>
</evidence>
<evidence type="ECO:0000256" key="6">
    <source>
        <dbReference type="ARBA" id="ARBA00023053"/>
    </source>
</evidence>
<feature type="transmembrane region" description="Helical" evidence="14">
    <location>
        <begin position="241"/>
        <end position="260"/>
    </location>
</feature>
<evidence type="ECO:0000259" key="15">
    <source>
        <dbReference type="Pfam" id="PF00999"/>
    </source>
</evidence>
<evidence type="ECO:0000256" key="13">
    <source>
        <dbReference type="SAM" id="MobiDB-lite"/>
    </source>
</evidence>
<evidence type="ECO:0000313" key="17">
    <source>
        <dbReference type="Proteomes" id="UP000198341"/>
    </source>
</evidence>
<feature type="compositionally biased region" description="Low complexity" evidence="13">
    <location>
        <begin position="630"/>
        <end position="641"/>
    </location>
</feature>
<dbReference type="PANTHER" id="PTHR10110">
    <property type="entry name" value="SODIUM/HYDROGEN EXCHANGER"/>
    <property type="match status" value="1"/>
</dbReference>
<name>K8FCY5_9CHLO</name>
<feature type="transmembrane region" description="Helical" evidence="14">
    <location>
        <begin position="56"/>
        <end position="78"/>
    </location>
</feature>
<feature type="transmembrane region" description="Helical" evidence="14">
    <location>
        <begin position="347"/>
        <end position="372"/>
    </location>
</feature>
<keyword evidence="17" id="KW-1185">Reference proteome</keyword>
<feature type="transmembrane region" description="Helical" evidence="14">
    <location>
        <begin position="152"/>
        <end position="177"/>
    </location>
</feature>
<feature type="region of interest" description="Disordered" evidence="13">
    <location>
        <begin position="588"/>
        <end position="677"/>
    </location>
</feature>
<feature type="compositionally biased region" description="Gly residues" evidence="13">
    <location>
        <begin position="1132"/>
        <end position="1144"/>
    </location>
</feature>
<feature type="coiled-coil region" evidence="12">
    <location>
        <begin position="696"/>
        <end position="723"/>
    </location>
</feature>
<keyword evidence="7" id="KW-0406">Ion transport</keyword>
<dbReference type="Gene3D" id="6.10.140.1330">
    <property type="match status" value="1"/>
</dbReference>